<accession>A0A246GEW4</accession>
<dbReference type="AlphaFoldDB" id="A0A246GEW4"/>
<proteinExistence type="predicted"/>
<dbReference type="Proteomes" id="UP000197768">
    <property type="component" value="Unassembled WGS sequence"/>
</dbReference>
<evidence type="ECO:0000313" key="1">
    <source>
        <dbReference type="EMBL" id="OWP82670.1"/>
    </source>
</evidence>
<gene>
    <name evidence="1" type="ORF">BWK59_14630</name>
</gene>
<organism evidence="1 2">
    <name type="scientific">Flavobacterium davisii</name>
    <dbReference type="NCBI Taxonomy" id="2906077"/>
    <lineage>
        <taxon>Bacteria</taxon>
        <taxon>Pseudomonadati</taxon>
        <taxon>Bacteroidota</taxon>
        <taxon>Flavobacteriia</taxon>
        <taxon>Flavobacteriales</taxon>
        <taxon>Flavobacteriaceae</taxon>
        <taxon>Flavobacterium</taxon>
    </lineage>
</organism>
<comment type="caution">
    <text evidence="1">The sequence shown here is derived from an EMBL/GenBank/DDBJ whole genome shotgun (WGS) entry which is preliminary data.</text>
</comment>
<reference evidence="1 2" key="1">
    <citation type="journal article" date="2017" name="Infect. Genet. Evol.">
        <title>Comparative genome analysis of fish pathogen Flavobacterium columnare reveals extensive sequence diversity within the species.</title>
        <authorList>
            <person name="Kayansamruaj P."/>
            <person name="Dong H.T."/>
            <person name="Hirono I."/>
            <person name="Kondo H."/>
            <person name="Senapin S."/>
            <person name="Rodkhum C."/>
        </authorList>
    </citation>
    <scope>NUCLEOTIDE SEQUENCE [LARGE SCALE GENOMIC DNA]</scope>
    <source>
        <strain evidence="1 2">1215</strain>
    </source>
</reference>
<evidence type="ECO:0000313" key="2">
    <source>
        <dbReference type="Proteomes" id="UP000197768"/>
    </source>
</evidence>
<name>A0A246GEW4_9FLAO</name>
<sequence length="128" mass="15415">MDNKFRKIIVFVLLFTLNSCGWLEKEEIKEINIKYGYRVLYDTNNLAFNFFSISYDNGTPLLDDCLEFFFDSTYLYIKQSINNTEEFKYYMINNSSKKIIEIEKNQYEINCKSCKLTNFHNIIEKKNE</sequence>
<protein>
    <submittedName>
        <fullName evidence="1">Uncharacterized protein</fullName>
    </submittedName>
</protein>
<dbReference type="EMBL" id="MTCZ01000302">
    <property type="protein sequence ID" value="OWP82670.1"/>
    <property type="molecule type" value="Genomic_DNA"/>
</dbReference>